<dbReference type="PANTHER" id="PTHR21357:SF3">
    <property type="entry name" value="COTRANSCRIPTIONAL REGULATOR FAM172A"/>
    <property type="match status" value="1"/>
</dbReference>
<accession>A0A7N4P4C2</accession>
<dbReference type="GO" id="GO:0005634">
    <property type="term" value="C:nucleus"/>
    <property type="evidence" value="ECO:0007669"/>
    <property type="project" value="TreeGrafter"/>
</dbReference>
<dbReference type="GO" id="GO:0035197">
    <property type="term" value="F:siRNA binding"/>
    <property type="evidence" value="ECO:0007669"/>
    <property type="project" value="TreeGrafter"/>
</dbReference>
<dbReference type="InterPro" id="IPR053858">
    <property type="entry name" value="Arb2_dom"/>
</dbReference>
<reference evidence="4" key="2">
    <citation type="submission" date="2025-08" db="UniProtKB">
        <authorList>
            <consortium name="Ensembl"/>
        </authorList>
    </citation>
    <scope>IDENTIFICATION</scope>
</reference>
<dbReference type="Pfam" id="PF22749">
    <property type="entry name" value="Arb2"/>
    <property type="match status" value="2"/>
</dbReference>
<dbReference type="GO" id="GO:0031048">
    <property type="term" value="P:regulatory ncRNA-mediated heterochromatin formation"/>
    <property type="evidence" value="ECO:0007669"/>
    <property type="project" value="TreeGrafter"/>
</dbReference>
<evidence type="ECO:0000259" key="3">
    <source>
        <dbReference type="Pfam" id="PF22749"/>
    </source>
</evidence>
<sequence>MSISIISLIWLTLWINMAQLQQGGPDEKEKTTALKDLLSRIDLDELMKKDEPPLEFPDTLEGFEYAFNEKGQLRHIATGEPFIFNAREDLHRWNQKRYEALGEVDATESEPKNFIFMSEDAMTNPDKLMILIHGSGVVRAGQWARRLIINEDLDSGTQIPYIKRAMDEGYGVIVLNPNENYIEVEKTKSQVHLSSDGSDEPAEKRERKDKTFKEAKKRRDFYEKYRNPQKEKEMVPLYIRDNGSPEEHLIYVWDHFITHSAAENTFFVAHSYGGLAFVELMIQREADVKNKVTAVALTDSVHNVWHQEAGKTIREWMRENCCNWVSSSEPLDTSVESMLPDCPRVSAGTERHELTSWKSLPSIFKFFTEASEAKNSSLKAALTRRSHRIKHEEI</sequence>
<dbReference type="InterPro" id="IPR048263">
    <property type="entry name" value="Arb2"/>
</dbReference>
<name>A0A7N4P4C2_SARHA</name>
<dbReference type="Proteomes" id="UP000007648">
    <property type="component" value="Unassembled WGS sequence"/>
</dbReference>
<gene>
    <name evidence="4" type="primary">ARB2A</name>
</gene>
<dbReference type="InterPro" id="IPR029058">
    <property type="entry name" value="AB_hydrolase_fold"/>
</dbReference>
<feature type="region of interest" description="Disordered" evidence="1">
    <location>
        <begin position="188"/>
        <end position="210"/>
    </location>
</feature>
<reference evidence="4" key="3">
    <citation type="submission" date="2025-09" db="UniProtKB">
        <authorList>
            <consortium name="Ensembl"/>
        </authorList>
    </citation>
    <scope>IDENTIFICATION</scope>
</reference>
<feature type="compositionally biased region" description="Basic and acidic residues" evidence="1">
    <location>
        <begin position="201"/>
        <end position="210"/>
    </location>
</feature>
<feature type="signal peptide" evidence="2">
    <location>
        <begin position="1"/>
        <end position="20"/>
    </location>
</feature>
<organism evidence="4 5">
    <name type="scientific">Sarcophilus harrisii</name>
    <name type="common">Tasmanian devil</name>
    <name type="synonym">Sarcophilus laniarius</name>
    <dbReference type="NCBI Taxonomy" id="9305"/>
    <lineage>
        <taxon>Eukaryota</taxon>
        <taxon>Metazoa</taxon>
        <taxon>Chordata</taxon>
        <taxon>Craniata</taxon>
        <taxon>Vertebrata</taxon>
        <taxon>Euteleostomi</taxon>
        <taxon>Mammalia</taxon>
        <taxon>Metatheria</taxon>
        <taxon>Dasyuromorphia</taxon>
        <taxon>Dasyuridae</taxon>
        <taxon>Sarcophilus</taxon>
    </lineage>
</organism>
<feature type="domain" description="Arb2" evidence="3">
    <location>
        <begin position="104"/>
        <end position="331"/>
    </location>
</feature>
<reference evidence="4 5" key="1">
    <citation type="journal article" date="2011" name="Proc. Natl. Acad. Sci. U.S.A.">
        <title>Genetic diversity and population structure of the endangered marsupial Sarcophilus harrisii (Tasmanian devil).</title>
        <authorList>
            <person name="Miller W."/>
            <person name="Hayes V.M."/>
            <person name="Ratan A."/>
            <person name="Petersen D.C."/>
            <person name="Wittekindt N.E."/>
            <person name="Miller J."/>
            <person name="Walenz B."/>
            <person name="Knight J."/>
            <person name="Qi J."/>
            <person name="Zhao F."/>
            <person name="Wang Q."/>
            <person name="Bedoya-Reina O.C."/>
            <person name="Katiyar N."/>
            <person name="Tomsho L.P."/>
            <person name="Kasson L.M."/>
            <person name="Hardie R.A."/>
            <person name="Woodbridge P."/>
            <person name="Tindall E.A."/>
            <person name="Bertelsen M.F."/>
            <person name="Dixon D."/>
            <person name="Pyecroft S."/>
            <person name="Helgen K.M."/>
            <person name="Lesk A.M."/>
            <person name="Pringle T.H."/>
            <person name="Patterson N."/>
            <person name="Zhang Y."/>
            <person name="Kreiss A."/>
            <person name="Woods G.M."/>
            <person name="Jones M.E."/>
            <person name="Schuster S.C."/>
        </authorList>
    </citation>
    <scope>NUCLEOTIDE SEQUENCE [LARGE SCALE GENOMIC DNA]</scope>
</reference>
<keyword evidence="2" id="KW-0732">Signal</keyword>
<feature type="domain" description="Arb2" evidence="3">
    <location>
        <begin position="56"/>
        <end position="101"/>
    </location>
</feature>
<keyword evidence="5" id="KW-1185">Reference proteome</keyword>
<evidence type="ECO:0000256" key="1">
    <source>
        <dbReference type="SAM" id="MobiDB-lite"/>
    </source>
</evidence>
<dbReference type="AlphaFoldDB" id="A0A7N4P4C2"/>
<protein>
    <submittedName>
        <fullName evidence="4">ARB2 cotranscriptional regulator A</fullName>
    </submittedName>
</protein>
<feature type="chain" id="PRO_5029701283" evidence="2">
    <location>
        <begin position="21"/>
        <end position="394"/>
    </location>
</feature>
<evidence type="ECO:0000313" key="4">
    <source>
        <dbReference type="Ensembl" id="ENSSHAP00000032033.1"/>
    </source>
</evidence>
<dbReference type="GeneTree" id="ENSGT00530000063907"/>
<evidence type="ECO:0000313" key="5">
    <source>
        <dbReference type="Proteomes" id="UP000007648"/>
    </source>
</evidence>
<evidence type="ECO:0000256" key="2">
    <source>
        <dbReference type="SAM" id="SignalP"/>
    </source>
</evidence>
<dbReference type="SUPFAM" id="SSF53474">
    <property type="entry name" value="alpha/beta-Hydrolases"/>
    <property type="match status" value="1"/>
</dbReference>
<dbReference type="PANTHER" id="PTHR21357">
    <property type="entry name" value="FAM172 FAMILY PROTEIN HOMOLOG CG10038"/>
    <property type="match status" value="1"/>
</dbReference>
<dbReference type="Ensembl" id="ENSSHAT00000050831.1">
    <property type="protein sequence ID" value="ENSSHAP00000032033.1"/>
    <property type="gene ID" value="ENSSHAG00000013743.2"/>
</dbReference>
<proteinExistence type="predicted"/>